<accession>A0A5M6IYC6</accession>
<dbReference type="OrthoDB" id="288504at2"/>
<protein>
    <submittedName>
        <fullName evidence="3">Glycosyltransferase family 61 protein</fullName>
    </submittedName>
</protein>
<reference evidence="3 4" key="1">
    <citation type="submission" date="2019-09" db="EMBL/GenBank/DDBJ databases">
        <title>Genome sequence of Rhodovastum atsumiense, a diverse member of the Acetobacteraceae family of non-sulfur purple photosynthetic bacteria.</title>
        <authorList>
            <person name="Meyer T."/>
            <person name="Kyndt J."/>
        </authorList>
    </citation>
    <scope>NUCLEOTIDE SEQUENCE [LARGE SCALE GENOMIC DNA]</scope>
    <source>
        <strain evidence="3 4">DSM 21279</strain>
    </source>
</reference>
<dbReference type="GO" id="GO:0016757">
    <property type="term" value="F:glycosyltransferase activity"/>
    <property type="evidence" value="ECO:0007669"/>
    <property type="project" value="InterPro"/>
</dbReference>
<dbReference type="Proteomes" id="UP000325255">
    <property type="component" value="Unassembled WGS sequence"/>
</dbReference>
<gene>
    <name evidence="3" type="ORF">F1189_06215</name>
</gene>
<dbReference type="Pfam" id="PF04577">
    <property type="entry name" value="Glyco_transf_61"/>
    <property type="match status" value="1"/>
</dbReference>
<feature type="domain" description="Glycosyltransferase 61 catalytic" evidence="2">
    <location>
        <begin position="115"/>
        <end position="284"/>
    </location>
</feature>
<sequence length="346" mass="37232">MTPAGLAPGEALFGDGESPAMTGSPLGPGRMRDIASVVLNDCSFVVSSMSLLDRHRRVFVPAIENLPDPAELARFDPQYHLDAGGGLILDNDFIRRAERIDAIAAPVCGGGFNDYRHFLCDGLPGILLHRQVFPDIDLTIVGPALAPWQEDILAALNLLDRYRPVSGPVVFAKVLTTTMLALHAAYPTGFVRPIFDVLRFRFGGSGCRPTRKVFLSRAGTDTHCPLRNRAEVEARLAAIGFDIIRPASLTLREQVRLMGEARVVVGESGPAMAGLGFCQPGTLVLEIQPDACVDGATRAMCCLFAHRWHLYLARVTPEDASFAIDCDRLSAAVATVALSPEGNEAS</sequence>
<dbReference type="AlphaFoldDB" id="A0A5M6IYC6"/>
<evidence type="ECO:0000313" key="3">
    <source>
        <dbReference type="EMBL" id="KAA5613281.1"/>
    </source>
</evidence>
<evidence type="ECO:0000259" key="2">
    <source>
        <dbReference type="Pfam" id="PF04577"/>
    </source>
</evidence>
<evidence type="ECO:0000313" key="4">
    <source>
        <dbReference type="Proteomes" id="UP000325255"/>
    </source>
</evidence>
<evidence type="ECO:0000256" key="1">
    <source>
        <dbReference type="SAM" id="MobiDB-lite"/>
    </source>
</evidence>
<keyword evidence="3" id="KW-0808">Transferase</keyword>
<dbReference type="InterPro" id="IPR049625">
    <property type="entry name" value="Glyco_transf_61_cat"/>
</dbReference>
<feature type="region of interest" description="Disordered" evidence="1">
    <location>
        <begin position="1"/>
        <end position="26"/>
    </location>
</feature>
<comment type="caution">
    <text evidence="3">The sequence shown here is derived from an EMBL/GenBank/DDBJ whole genome shotgun (WGS) entry which is preliminary data.</text>
</comment>
<name>A0A5M6IYC6_9PROT</name>
<proteinExistence type="predicted"/>
<keyword evidence="4" id="KW-1185">Reference proteome</keyword>
<dbReference type="RefSeq" id="WP_150039802.1">
    <property type="nucleotide sequence ID" value="NZ_VWPK01000007.1"/>
</dbReference>
<dbReference type="EMBL" id="VWPK01000007">
    <property type="protein sequence ID" value="KAA5613281.1"/>
    <property type="molecule type" value="Genomic_DNA"/>
</dbReference>
<organism evidence="3 4">
    <name type="scientific">Rhodovastum atsumiense</name>
    <dbReference type="NCBI Taxonomy" id="504468"/>
    <lineage>
        <taxon>Bacteria</taxon>
        <taxon>Pseudomonadati</taxon>
        <taxon>Pseudomonadota</taxon>
        <taxon>Alphaproteobacteria</taxon>
        <taxon>Acetobacterales</taxon>
        <taxon>Acetobacteraceae</taxon>
        <taxon>Rhodovastum</taxon>
    </lineage>
</organism>